<feature type="compositionally biased region" description="Low complexity" evidence="1">
    <location>
        <begin position="8"/>
        <end position="20"/>
    </location>
</feature>
<proteinExistence type="evidence at transcript level"/>
<dbReference type="PROSITE" id="PS51257">
    <property type="entry name" value="PROKAR_LIPOPROTEIN"/>
    <property type="match status" value="1"/>
</dbReference>
<name>B6TKA3_MAIZE</name>
<evidence type="ECO:0000256" key="1">
    <source>
        <dbReference type="SAM" id="MobiDB-lite"/>
    </source>
</evidence>
<accession>B6TKA3</accession>
<sequence>MPRPRPLSCSSASAASTSCRSSGSDALLCVVLTRLGLASSICAVPVRLSVSPVVDFLFAMVITSAVPIRASSGTSLPVGLCVAAFTSFCCRGLGGMLLWYLDRARLNSNESYCHHLRRMEIVALARRCRRSPSSSTPSPKP</sequence>
<protein>
    <submittedName>
        <fullName evidence="2">Uncharacterized protein</fullName>
    </submittedName>
</protein>
<feature type="region of interest" description="Disordered" evidence="1">
    <location>
        <begin position="1"/>
        <end position="20"/>
    </location>
</feature>
<dbReference type="EMBL" id="EU965418">
    <property type="protein sequence ID" value="ACG37536.1"/>
    <property type="molecule type" value="mRNA"/>
</dbReference>
<dbReference type="AlphaFoldDB" id="B6TKA3"/>
<reference evidence="2" key="1">
    <citation type="journal article" date="2009" name="Plant Mol. Biol.">
        <title>Insights into corn genes derived from large-scale cDNA sequencing.</title>
        <authorList>
            <person name="Alexandrov N.N."/>
            <person name="Brover V.V."/>
            <person name="Freidin S."/>
            <person name="Troukhan M.E."/>
            <person name="Tatarinova T.V."/>
            <person name="Zhang H."/>
            <person name="Swaller T.J."/>
            <person name="Lu Y.P."/>
            <person name="Bouck J."/>
            <person name="Flavell R.B."/>
            <person name="Feldmann K.A."/>
        </authorList>
    </citation>
    <scope>NUCLEOTIDE SEQUENCE</scope>
</reference>
<organism evidence="2">
    <name type="scientific">Zea mays</name>
    <name type="common">Maize</name>
    <dbReference type="NCBI Taxonomy" id="4577"/>
    <lineage>
        <taxon>Eukaryota</taxon>
        <taxon>Viridiplantae</taxon>
        <taxon>Streptophyta</taxon>
        <taxon>Embryophyta</taxon>
        <taxon>Tracheophyta</taxon>
        <taxon>Spermatophyta</taxon>
        <taxon>Magnoliopsida</taxon>
        <taxon>Liliopsida</taxon>
        <taxon>Poales</taxon>
        <taxon>Poaceae</taxon>
        <taxon>PACMAD clade</taxon>
        <taxon>Panicoideae</taxon>
        <taxon>Andropogonodae</taxon>
        <taxon>Andropogoneae</taxon>
        <taxon>Tripsacinae</taxon>
        <taxon>Zea</taxon>
    </lineage>
</organism>
<evidence type="ECO:0000313" key="2">
    <source>
        <dbReference type="EMBL" id="ACG37536.1"/>
    </source>
</evidence>